<reference evidence="5" key="1">
    <citation type="submission" date="2024-03" db="EMBL/GenBank/DDBJ databases">
        <authorList>
            <person name="Plomp N."/>
            <person name="Harmsen H.J."/>
        </authorList>
    </citation>
    <scope>NUCLEOTIDE SEQUENCE</scope>
    <source>
        <strain evidence="5">HTF-128</strain>
    </source>
</reference>
<dbReference type="PANTHER" id="PTHR43537:SF51">
    <property type="entry name" value="HTH-TYPE TRANSCRIPTIONAL REGULATOR LGOR-RELATED"/>
    <property type="match status" value="1"/>
</dbReference>
<keyword evidence="1" id="KW-0805">Transcription regulation</keyword>
<name>A0AB35Y6X4_9FIRM</name>
<keyword evidence="3" id="KW-0804">Transcription</keyword>
<dbReference type="PANTHER" id="PTHR43537">
    <property type="entry name" value="TRANSCRIPTIONAL REGULATOR, GNTR FAMILY"/>
    <property type="match status" value="1"/>
</dbReference>
<gene>
    <name evidence="5" type="ORF">WF834_07460</name>
</gene>
<proteinExistence type="predicted"/>
<dbReference type="SUPFAM" id="SSF48008">
    <property type="entry name" value="GntR ligand-binding domain-like"/>
    <property type="match status" value="1"/>
</dbReference>
<dbReference type="AlphaFoldDB" id="A0AB35Y6X4"/>
<evidence type="ECO:0000259" key="4">
    <source>
        <dbReference type="PROSITE" id="PS50949"/>
    </source>
</evidence>
<dbReference type="Pfam" id="PF00392">
    <property type="entry name" value="GntR"/>
    <property type="match status" value="1"/>
</dbReference>
<dbReference type="SMART" id="SM00345">
    <property type="entry name" value="HTH_GNTR"/>
    <property type="match status" value="1"/>
</dbReference>
<accession>A0AB35Y6X4</accession>
<protein>
    <submittedName>
        <fullName evidence="5">GntR family transcriptional regulator</fullName>
    </submittedName>
</protein>
<comment type="caution">
    <text evidence="5">The sequence shown here is derived from an EMBL/GenBank/DDBJ whole genome shotgun (WGS) entry which is preliminary data.</text>
</comment>
<evidence type="ECO:0000313" key="5">
    <source>
        <dbReference type="EMBL" id="MEJ5196015.1"/>
    </source>
</evidence>
<dbReference type="InterPro" id="IPR036388">
    <property type="entry name" value="WH-like_DNA-bd_sf"/>
</dbReference>
<dbReference type="Pfam" id="PF07729">
    <property type="entry name" value="FCD"/>
    <property type="match status" value="1"/>
</dbReference>
<dbReference type="InterPro" id="IPR008920">
    <property type="entry name" value="TF_FadR/GntR_C"/>
</dbReference>
<feature type="domain" description="HTH gntR-type" evidence="4">
    <location>
        <begin position="20"/>
        <end position="87"/>
    </location>
</feature>
<dbReference type="InterPro" id="IPR011711">
    <property type="entry name" value="GntR_C"/>
</dbReference>
<organism evidence="5 6">
    <name type="scientific">Faecalibacterium wellingii</name>
    <dbReference type="NCBI Taxonomy" id="2929491"/>
    <lineage>
        <taxon>Bacteria</taxon>
        <taxon>Bacillati</taxon>
        <taxon>Bacillota</taxon>
        <taxon>Clostridia</taxon>
        <taxon>Eubacteriales</taxon>
        <taxon>Oscillospiraceae</taxon>
        <taxon>Faecalibacterium</taxon>
    </lineage>
</organism>
<dbReference type="InterPro" id="IPR036390">
    <property type="entry name" value="WH_DNA-bd_sf"/>
</dbReference>
<evidence type="ECO:0000256" key="1">
    <source>
        <dbReference type="ARBA" id="ARBA00023015"/>
    </source>
</evidence>
<dbReference type="Gene3D" id="1.10.10.10">
    <property type="entry name" value="Winged helix-like DNA-binding domain superfamily/Winged helix DNA-binding domain"/>
    <property type="match status" value="1"/>
</dbReference>
<evidence type="ECO:0000256" key="3">
    <source>
        <dbReference type="ARBA" id="ARBA00023163"/>
    </source>
</evidence>
<sequence length="242" mass="28295">MPTKENSSLPLLISPRLEGENNREYAYRVLRQNIITLQFAPGQTLSEAELSEKLEMSRTPVHEAVMMLKNEWLVDVQAQRGSSVSMIRVDYLREGFNMRLMLEASIMQQLAGRLTMQQLKPFAACIEAQAKVANSGNYETPGQEFVSLDNDFHQLLYHYGGYDRAWQAVHNVTSHYDRVRYMTNAVIRQDENRVVEEHRRFYNYLMLGIPPTVDIRQEMEEHLGHFRDGFQQLLEKFPDFFE</sequence>
<dbReference type="SMART" id="SM00895">
    <property type="entry name" value="FCD"/>
    <property type="match status" value="1"/>
</dbReference>
<keyword evidence="2" id="KW-0238">DNA-binding</keyword>
<dbReference type="SUPFAM" id="SSF46785">
    <property type="entry name" value="Winged helix' DNA-binding domain"/>
    <property type="match status" value="1"/>
</dbReference>
<dbReference type="InterPro" id="IPR000524">
    <property type="entry name" value="Tscrpt_reg_HTH_GntR"/>
</dbReference>
<dbReference type="GO" id="GO:0003700">
    <property type="term" value="F:DNA-binding transcription factor activity"/>
    <property type="evidence" value="ECO:0007669"/>
    <property type="project" value="InterPro"/>
</dbReference>
<dbReference type="Gene3D" id="1.20.120.530">
    <property type="entry name" value="GntR ligand-binding domain-like"/>
    <property type="match status" value="1"/>
</dbReference>
<dbReference type="Proteomes" id="UP001373196">
    <property type="component" value="Unassembled WGS sequence"/>
</dbReference>
<evidence type="ECO:0000256" key="2">
    <source>
        <dbReference type="ARBA" id="ARBA00023125"/>
    </source>
</evidence>
<evidence type="ECO:0000313" key="6">
    <source>
        <dbReference type="Proteomes" id="UP001373196"/>
    </source>
</evidence>
<dbReference type="PROSITE" id="PS50949">
    <property type="entry name" value="HTH_GNTR"/>
    <property type="match status" value="1"/>
</dbReference>
<dbReference type="EMBL" id="JBBFGL010000006">
    <property type="protein sequence ID" value="MEJ5196015.1"/>
    <property type="molecule type" value="Genomic_DNA"/>
</dbReference>
<dbReference type="GO" id="GO:0003677">
    <property type="term" value="F:DNA binding"/>
    <property type="evidence" value="ECO:0007669"/>
    <property type="project" value="UniProtKB-KW"/>
</dbReference>
<dbReference type="RefSeq" id="WP_339395429.1">
    <property type="nucleotide sequence ID" value="NZ_JBBFGL010000006.1"/>
</dbReference>